<reference evidence="4 5" key="1">
    <citation type="submission" date="2014-09" db="EMBL/GenBank/DDBJ databases">
        <title>Sporocytophaga myxococcoides PG-01 genome sequencing.</title>
        <authorList>
            <person name="Liu L."/>
            <person name="Gao P.J."/>
            <person name="Chen G.J."/>
            <person name="Wang L.S."/>
        </authorList>
    </citation>
    <scope>NUCLEOTIDE SEQUENCE [LARGE SCALE GENOMIC DNA]</scope>
    <source>
        <strain evidence="4 5">PG-01</strain>
    </source>
</reference>
<dbReference type="STRING" id="153721.MYP_990"/>
<gene>
    <name evidence="4" type="ORF">MYP_990</name>
</gene>
<dbReference type="CDD" id="cd06464">
    <property type="entry name" value="ACD_sHsps-like"/>
    <property type="match status" value="1"/>
</dbReference>
<keyword evidence="5" id="KW-1185">Reference proteome</keyword>
<dbReference type="InterPro" id="IPR031107">
    <property type="entry name" value="Small_HSP"/>
</dbReference>
<dbReference type="SUPFAM" id="SSF49764">
    <property type="entry name" value="HSP20-like chaperones"/>
    <property type="match status" value="1"/>
</dbReference>
<evidence type="ECO:0000313" key="4">
    <source>
        <dbReference type="EMBL" id="GAL83763.1"/>
    </source>
</evidence>
<protein>
    <submittedName>
        <fullName evidence="4">Heat shock protein Hsp20</fullName>
    </submittedName>
</protein>
<organism evidence="4 5">
    <name type="scientific">Sporocytophaga myxococcoides</name>
    <dbReference type="NCBI Taxonomy" id="153721"/>
    <lineage>
        <taxon>Bacteria</taxon>
        <taxon>Pseudomonadati</taxon>
        <taxon>Bacteroidota</taxon>
        <taxon>Cytophagia</taxon>
        <taxon>Cytophagales</taxon>
        <taxon>Cytophagaceae</taxon>
        <taxon>Sporocytophaga</taxon>
    </lineage>
</organism>
<evidence type="ECO:0000256" key="2">
    <source>
        <dbReference type="RuleBase" id="RU003616"/>
    </source>
</evidence>
<comment type="caution">
    <text evidence="4">The sequence shown here is derived from an EMBL/GenBank/DDBJ whole genome shotgun (WGS) entry which is preliminary data.</text>
</comment>
<dbReference type="PROSITE" id="PS01031">
    <property type="entry name" value="SHSP"/>
    <property type="match status" value="1"/>
</dbReference>
<sequence>MDNLALIFLGKNEWHIFFLLSIKSKMEKIMTLLVKENREKDFTPKSFSDFIDSFFNEASAVQSNQAKYFSPKADILEADKEFQIQLALPGLKKEEIKVDFHDKRLTVSGERKAEFKEQGKKVHALGTAYGQFHRSFVLPDEIAHENIQAEFKDGILFITIPKAEKIEKKSVIEVK</sequence>
<dbReference type="InterPro" id="IPR008978">
    <property type="entry name" value="HSP20-like_chaperone"/>
</dbReference>
<dbReference type="Proteomes" id="UP000030185">
    <property type="component" value="Unassembled WGS sequence"/>
</dbReference>
<dbReference type="OrthoDB" id="9814487at2"/>
<dbReference type="EMBL" id="BBLT01000002">
    <property type="protein sequence ID" value="GAL83763.1"/>
    <property type="molecule type" value="Genomic_DNA"/>
</dbReference>
<dbReference type="AlphaFoldDB" id="A0A098LCL7"/>
<feature type="domain" description="SHSP" evidence="3">
    <location>
        <begin position="64"/>
        <end position="175"/>
    </location>
</feature>
<keyword evidence="4" id="KW-0346">Stress response</keyword>
<dbReference type="InterPro" id="IPR002068">
    <property type="entry name" value="A-crystallin/Hsp20_dom"/>
</dbReference>
<accession>A0A098LCL7</accession>
<dbReference type="eggNOG" id="COG0071">
    <property type="taxonomic scope" value="Bacteria"/>
</dbReference>
<dbReference type="Pfam" id="PF00011">
    <property type="entry name" value="HSP20"/>
    <property type="match status" value="1"/>
</dbReference>
<dbReference type="Gene3D" id="2.60.40.790">
    <property type="match status" value="1"/>
</dbReference>
<evidence type="ECO:0000313" key="5">
    <source>
        <dbReference type="Proteomes" id="UP000030185"/>
    </source>
</evidence>
<dbReference type="PANTHER" id="PTHR11527">
    <property type="entry name" value="HEAT-SHOCK PROTEIN 20 FAMILY MEMBER"/>
    <property type="match status" value="1"/>
</dbReference>
<comment type="similarity">
    <text evidence="1 2">Belongs to the small heat shock protein (HSP20) family.</text>
</comment>
<name>A0A098LCL7_9BACT</name>
<evidence type="ECO:0000256" key="1">
    <source>
        <dbReference type="PROSITE-ProRule" id="PRU00285"/>
    </source>
</evidence>
<proteinExistence type="inferred from homology"/>
<evidence type="ECO:0000259" key="3">
    <source>
        <dbReference type="PROSITE" id="PS01031"/>
    </source>
</evidence>